<name>A0A8S1FEY9_9PELO</name>
<accession>A0A8S1FEY9</accession>
<protein>
    <submittedName>
        <fullName evidence="1">Uncharacterized protein</fullName>
    </submittedName>
</protein>
<dbReference type="Proteomes" id="UP000494206">
    <property type="component" value="Unassembled WGS sequence"/>
</dbReference>
<dbReference type="EMBL" id="CADEPM010000009">
    <property type="protein sequence ID" value="CAB3410019.1"/>
    <property type="molecule type" value="Genomic_DNA"/>
</dbReference>
<sequence>MDRQTLVGWNEGGTETDVLDPIFERNRPPSGNSSVAFRCTCQRCPLLSHSIFHIVSRTYMCSGWVLFGCVTFETRPANRAAHSKAFCRCNDGIWLHHELHFDELLNQTPTINITIVVIVRILCSDLRTCGGTQQVPKWIPQKVFVLTPRLPGRSPTSSTCCNCENTEYGKP</sequence>
<evidence type="ECO:0000313" key="2">
    <source>
        <dbReference type="Proteomes" id="UP000494206"/>
    </source>
</evidence>
<comment type="caution">
    <text evidence="1">The sequence shown here is derived from an EMBL/GenBank/DDBJ whole genome shotgun (WGS) entry which is preliminary data.</text>
</comment>
<gene>
    <name evidence="1" type="ORF">CBOVIS_LOCUS11592</name>
</gene>
<evidence type="ECO:0000313" key="1">
    <source>
        <dbReference type="EMBL" id="CAB3410019.1"/>
    </source>
</evidence>
<dbReference type="AlphaFoldDB" id="A0A8S1FEY9"/>
<keyword evidence="2" id="KW-1185">Reference proteome</keyword>
<reference evidence="1 2" key="1">
    <citation type="submission" date="2020-04" db="EMBL/GenBank/DDBJ databases">
        <authorList>
            <person name="Laetsch R D."/>
            <person name="Stevens L."/>
            <person name="Kumar S."/>
            <person name="Blaxter L. M."/>
        </authorList>
    </citation>
    <scope>NUCLEOTIDE SEQUENCE [LARGE SCALE GENOMIC DNA]</scope>
</reference>
<proteinExistence type="predicted"/>
<organism evidence="1 2">
    <name type="scientific">Caenorhabditis bovis</name>
    <dbReference type="NCBI Taxonomy" id="2654633"/>
    <lineage>
        <taxon>Eukaryota</taxon>
        <taxon>Metazoa</taxon>
        <taxon>Ecdysozoa</taxon>
        <taxon>Nematoda</taxon>
        <taxon>Chromadorea</taxon>
        <taxon>Rhabditida</taxon>
        <taxon>Rhabditina</taxon>
        <taxon>Rhabditomorpha</taxon>
        <taxon>Rhabditoidea</taxon>
        <taxon>Rhabditidae</taxon>
        <taxon>Peloderinae</taxon>
        <taxon>Caenorhabditis</taxon>
    </lineage>
</organism>